<organism evidence="1 2">
    <name type="scientific">Solanum commersonii</name>
    <name type="common">Commerson's wild potato</name>
    <name type="synonym">Commerson's nightshade</name>
    <dbReference type="NCBI Taxonomy" id="4109"/>
    <lineage>
        <taxon>Eukaryota</taxon>
        <taxon>Viridiplantae</taxon>
        <taxon>Streptophyta</taxon>
        <taxon>Embryophyta</taxon>
        <taxon>Tracheophyta</taxon>
        <taxon>Spermatophyta</taxon>
        <taxon>Magnoliopsida</taxon>
        <taxon>eudicotyledons</taxon>
        <taxon>Gunneridae</taxon>
        <taxon>Pentapetalae</taxon>
        <taxon>asterids</taxon>
        <taxon>lamiids</taxon>
        <taxon>Solanales</taxon>
        <taxon>Solanaceae</taxon>
        <taxon>Solanoideae</taxon>
        <taxon>Solaneae</taxon>
        <taxon>Solanum</taxon>
    </lineage>
</organism>
<comment type="caution">
    <text evidence="1">The sequence shown here is derived from an EMBL/GenBank/DDBJ whole genome shotgun (WGS) entry which is preliminary data.</text>
</comment>
<evidence type="ECO:0000313" key="2">
    <source>
        <dbReference type="Proteomes" id="UP000824120"/>
    </source>
</evidence>
<protein>
    <submittedName>
        <fullName evidence="1">Uncharacterized protein</fullName>
    </submittedName>
</protein>
<name>A0A9J5YMH9_SOLCO</name>
<accession>A0A9J5YMH9</accession>
<dbReference type="EMBL" id="JACXVP010000006">
    <property type="protein sequence ID" value="KAG5601650.1"/>
    <property type="molecule type" value="Genomic_DNA"/>
</dbReference>
<proteinExistence type="predicted"/>
<keyword evidence="2" id="KW-1185">Reference proteome</keyword>
<gene>
    <name evidence="1" type="ORF">H5410_033020</name>
</gene>
<dbReference type="AlphaFoldDB" id="A0A9J5YMH9"/>
<dbReference type="OrthoDB" id="1729993at2759"/>
<dbReference type="Proteomes" id="UP000824120">
    <property type="component" value="Chromosome 6"/>
</dbReference>
<evidence type="ECO:0000313" key="1">
    <source>
        <dbReference type="EMBL" id="KAG5601650.1"/>
    </source>
</evidence>
<reference evidence="1 2" key="1">
    <citation type="submission" date="2020-09" db="EMBL/GenBank/DDBJ databases">
        <title>De no assembly of potato wild relative species, Solanum commersonii.</title>
        <authorList>
            <person name="Cho K."/>
        </authorList>
    </citation>
    <scope>NUCLEOTIDE SEQUENCE [LARGE SCALE GENOMIC DNA]</scope>
    <source>
        <strain evidence="1">LZ3.2</strain>
        <tissue evidence="1">Leaf</tissue>
    </source>
</reference>
<sequence>MGTRVGIRNCMLARERKARDLDQVKCIKDEEGKVLVDESSIKQRWRRYFHKLLNEEGGGDIVLGELAHSERLRDFGYCRQRGRVNARLEVWRQTLESKGFKCVIQRSGDIGDDVTHAWGCLDEMEECLRVLCDKKIPPRLKVREMRMLRWMCGHTRRDKIRNEVIPGEGGSGICGGQAEGSEARWFGHVKRRS</sequence>